<evidence type="ECO:0000256" key="7">
    <source>
        <dbReference type="ARBA" id="ARBA00023242"/>
    </source>
</evidence>
<evidence type="ECO:0000256" key="2">
    <source>
        <dbReference type="ARBA" id="ARBA00004286"/>
    </source>
</evidence>
<evidence type="ECO:0000313" key="11">
    <source>
        <dbReference type="EMBL" id="TPX59058.1"/>
    </source>
</evidence>
<keyword evidence="5" id="KW-0863">Zinc-finger</keyword>
<dbReference type="GO" id="GO:0005694">
    <property type="term" value="C:chromosome"/>
    <property type="evidence" value="ECO:0007669"/>
    <property type="project" value="UniProtKB-SubCell"/>
</dbReference>
<dbReference type="GO" id="GO:0051321">
    <property type="term" value="P:meiotic cell cycle"/>
    <property type="evidence" value="ECO:0007669"/>
    <property type="project" value="UniProtKB-KW"/>
</dbReference>
<dbReference type="Proteomes" id="UP000318582">
    <property type="component" value="Unassembled WGS sequence"/>
</dbReference>
<dbReference type="PANTHER" id="PTHR48225:SF7">
    <property type="entry name" value="MEIOSIS-SPECIFIC PROTEIN HOP1"/>
    <property type="match status" value="1"/>
</dbReference>
<dbReference type="Pfam" id="PF02301">
    <property type="entry name" value="HORMA"/>
    <property type="match status" value="1"/>
</dbReference>
<dbReference type="PROSITE" id="PS50815">
    <property type="entry name" value="HORMA"/>
    <property type="match status" value="1"/>
</dbReference>
<evidence type="ECO:0000313" key="12">
    <source>
        <dbReference type="Proteomes" id="UP000318582"/>
    </source>
</evidence>
<evidence type="ECO:0000256" key="8">
    <source>
        <dbReference type="ARBA" id="ARBA00023254"/>
    </source>
</evidence>
<dbReference type="Gene3D" id="3.30.40.10">
    <property type="entry name" value="Zinc/RING finger domain, C3HC4 (zinc finger)"/>
    <property type="match status" value="1"/>
</dbReference>
<keyword evidence="7" id="KW-0539">Nucleus</keyword>
<organism evidence="11 12">
    <name type="scientific">Powellomyces hirtus</name>
    <dbReference type="NCBI Taxonomy" id="109895"/>
    <lineage>
        <taxon>Eukaryota</taxon>
        <taxon>Fungi</taxon>
        <taxon>Fungi incertae sedis</taxon>
        <taxon>Chytridiomycota</taxon>
        <taxon>Chytridiomycota incertae sedis</taxon>
        <taxon>Chytridiomycetes</taxon>
        <taxon>Spizellomycetales</taxon>
        <taxon>Powellomycetaceae</taxon>
        <taxon>Powellomyces</taxon>
    </lineage>
</organism>
<dbReference type="InterPro" id="IPR051294">
    <property type="entry name" value="HORMA_MeioticProgression"/>
</dbReference>
<proteinExistence type="predicted"/>
<feature type="domain" description="HORMA" evidence="10">
    <location>
        <begin position="22"/>
        <end position="226"/>
    </location>
</feature>
<accession>A0A507E7G8</accession>
<reference evidence="11 12" key="1">
    <citation type="journal article" date="2019" name="Sci. Rep.">
        <title>Comparative genomics of chytrid fungi reveal insights into the obligate biotrophic and pathogenic lifestyle of Synchytrium endobioticum.</title>
        <authorList>
            <person name="van de Vossenberg B.T.L.H."/>
            <person name="Warris S."/>
            <person name="Nguyen H.D.T."/>
            <person name="van Gent-Pelzer M.P.E."/>
            <person name="Joly D.L."/>
            <person name="van de Geest H.C."/>
            <person name="Bonants P.J.M."/>
            <person name="Smith D.S."/>
            <person name="Levesque C.A."/>
            <person name="van der Lee T.A.J."/>
        </authorList>
    </citation>
    <scope>NUCLEOTIDE SEQUENCE [LARGE SCALE GENOMIC DNA]</scope>
    <source>
        <strain evidence="11 12">CBS 809.83</strain>
    </source>
</reference>
<dbReference type="EMBL" id="QEAQ01000029">
    <property type="protein sequence ID" value="TPX59058.1"/>
    <property type="molecule type" value="Genomic_DNA"/>
</dbReference>
<evidence type="ECO:0000256" key="5">
    <source>
        <dbReference type="ARBA" id="ARBA00022771"/>
    </source>
</evidence>
<dbReference type="InterPro" id="IPR019787">
    <property type="entry name" value="Znf_PHD-finger"/>
</dbReference>
<dbReference type="InterPro" id="IPR036570">
    <property type="entry name" value="HORMA_dom_sf"/>
</dbReference>
<comment type="caution">
    <text evidence="11">The sequence shown here is derived from an EMBL/GenBank/DDBJ whole genome shotgun (WGS) entry which is preliminary data.</text>
</comment>
<dbReference type="STRING" id="109895.A0A507E7G8"/>
<dbReference type="Gene3D" id="3.30.900.10">
    <property type="entry name" value="HORMA domain"/>
    <property type="match status" value="1"/>
</dbReference>
<dbReference type="GO" id="GO:0005634">
    <property type="term" value="C:nucleus"/>
    <property type="evidence" value="ECO:0007669"/>
    <property type="project" value="UniProtKB-SubCell"/>
</dbReference>
<evidence type="ECO:0000256" key="3">
    <source>
        <dbReference type="ARBA" id="ARBA00022454"/>
    </source>
</evidence>
<dbReference type="SUPFAM" id="SSF57903">
    <property type="entry name" value="FYVE/PHD zinc finger"/>
    <property type="match status" value="1"/>
</dbReference>
<evidence type="ECO:0000256" key="6">
    <source>
        <dbReference type="ARBA" id="ARBA00022833"/>
    </source>
</evidence>
<dbReference type="Pfam" id="PF00628">
    <property type="entry name" value="PHD"/>
    <property type="match status" value="1"/>
</dbReference>
<evidence type="ECO:0000256" key="9">
    <source>
        <dbReference type="SAM" id="MobiDB-lite"/>
    </source>
</evidence>
<dbReference type="AlphaFoldDB" id="A0A507E7G8"/>
<dbReference type="InterPro" id="IPR011011">
    <property type="entry name" value="Znf_FYVE_PHD"/>
</dbReference>
<gene>
    <name evidence="11" type="ORF">PhCBS80983_g02705</name>
</gene>
<evidence type="ECO:0000259" key="10">
    <source>
        <dbReference type="PROSITE" id="PS50815"/>
    </source>
</evidence>
<keyword evidence="4" id="KW-0479">Metal-binding</keyword>
<dbReference type="GO" id="GO:0008270">
    <property type="term" value="F:zinc ion binding"/>
    <property type="evidence" value="ECO:0007669"/>
    <property type="project" value="UniProtKB-KW"/>
</dbReference>
<dbReference type="SUPFAM" id="SSF56019">
    <property type="entry name" value="The spindle assembly checkpoint protein mad2"/>
    <property type="match status" value="1"/>
</dbReference>
<keyword evidence="6" id="KW-0862">Zinc</keyword>
<keyword evidence="12" id="KW-1185">Reference proteome</keyword>
<feature type="region of interest" description="Disordered" evidence="9">
    <location>
        <begin position="624"/>
        <end position="672"/>
    </location>
</feature>
<comment type="subcellular location">
    <subcellularLocation>
        <location evidence="2">Chromosome</location>
    </subcellularLocation>
    <subcellularLocation>
        <location evidence="1">Nucleus</location>
    </subcellularLocation>
</comment>
<evidence type="ECO:0000256" key="1">
    <source>
        <dbReference type="ARBA" id="ARBA00004123"/>
    </source>
</evidence>
<protein>
    <recommendedName>
        <fullName evidence="10">HORMA domain-containing protein</fullName>
    </recommendedName>
</protein>
<dbReference type="InterPro" id="IPR003511">
    <property type="entry name" value="HORMA_dom"/>
</dbReference>
<keyword evidence="8" id="KW-0469">Meiosis</keyword>
<sequence>MTLQLQNKQHPAQDQTLAPTAQQSLNLVRNLLGTALGAIAYLRGLFPEDHFKDSSMGGLALKTLMRDMSFEGDELLNWLESGCYHALEQQYLKTMIFGIYLDPAEPEKLVEAYTFGFSYPDKDQWCITIDTNGKDVFRLRTRAAIMKATSDMLRRLLILTQTLRPIPDNAYITMKFFYYDDVTPLDYEPPYFRAGNDADKFYFVHQPERINTGLVETPYHALNMHVQTAAEGMQPIQEDIDEETCDVPVSSASNDAQESGGFVMKDDEHSGAGFNDSDVTCIEVGQLDGSQVLDVTAQMDQLGLNVEQEKAPETETESDTVPLDGDVGTNIISTMPQGPMHSSDNTQDLVHHLKTGIQVHTMANFTNVDDHDEEKFGGASLSPSGSCMTRSSSIDLTIEELLKADGNISEEVRNAPLVNKGAELNRSIESVKVGIVMPETGAIKLEGKSRYGALLGQGEDGEPIDCPCGVNEEDGDMIFCARCKAWGHLACAGYRKATDKRIAKTHLCYACQNETGTGDMVYDLEYVAEVALFRRGIHVAFTDGITSISEFASGLGVGLPQAKQILGRLVKEGFVAEAKSGKGKKKSVPQYQVLKTSAAGGRHSKWFSKAPFTEYAARKEKLQAMRGSSLARHSSHTHLSEQLSGRNTPLPDPQLLNTVDTGHRDVTPNADSTQQIITRAKSRSASVASTAFTQSGLFVNRTPVSKTSGQLPTPLTKPPTAAKIDEIVENTESIRHQFLQQSTDRQMTGFALNKTTDDATRGDVFTSKRAAPEENIKTLEAKRRKVSVVTKPLSVL</sequence>
<name>A0A507E7G8_9FUNG</name>
<evidence type="ECO:0000256" key="4">
    <source>
        <dbReference type="ARBA" id="ARBA00022723"/>
    </source>
</evidence>
<dbReference type="PANTHER" id="PTHR48225">
    <property type="entry name" value="HORMA DOMAIN-CONTAINING PROTEIN 1"/>
    <property type="match status" value="1"/>
</dbReference>
<keyword evidence="3" id="KW-0158">Chromosome</keyword>
<dbReference type="InterPro" id="IPR013083">
    <property type="entry name" value="Znf_RING/FYVE/PHD"/>
</dbReference>